<gene>
    <name evidence="1" type="ORF">SMUL_0928</name>
</gene>
<organism evidence="1 2">
    <name type="scientific">Sulfurospirillum multivorans (strain DM 12446 / JCM 15788 / NBRC 109480)</name>
    <dbReference type="NCBI Taxonomy" id="1150621"/>
    <lineage>
        <taxon>Bacteria</taxon>
        <taxon>Pseudomonadati</taxon>
        <taxon>Campylobacterota</taxon>
        <taxon>Epsilonproteobacteria</taxon>
        <taxon>Campylobacterales</taxon>
        <taxon>Sulfurospirillaceae</taxon>
        <taxon>Sulfurospirillum</taxon>
    </lineage>
</organism>
<dbReference type="Proteomes" id="UP000019322">
    <property type="component" value="Chromosome"/>
</dbReference>
<evidence type="ECO:0000313" key="2">
    <source>
        <dbReference type="Proteomes" id="UP000019322"/>
    </source>
</evidence>
<dbReference type="EMBL" id="CP007201">
    <property type="protein sequence ID" value="AHJ12195.1"/>
    <property type="molecule type" value="Genomic_DNA"/>
</dbReference>
<sequence length="48" mass="5501">MVTGSFFLFPPTQPLQKLHPSPLHVNSKIPHKLKFSVFLIDWLNAKSI</sequence>
<dbReference type="AlphaFoldDB" id="A0AA86DZ90"/>
<reference evidence="1 2" key="1">
    <citation type="journal article" date="2014" name="Environ. Microbiol.">
        <title>Insights into organohalide respiration and the versatile catabolism of Sulfurospirillum multivorans gained from comparative genomics and physiological studies.</title>
        <authorList>
            <person name="Goris T."/>
            <person name="Schubert T."/>
            <person name="Gadkari J."/>
            <person name="Wubet T."/>
            <person name="Tarkka M."/>
            <person name="Buscot F."/>
            <person name="Adrian L."/>
            <person name="Diekert G."/>
        </authorList>
    </citation>
    <scope>NUCLEOTIDE SEQUENCE [LARGE SCALE GENOMIC DNA]</scope>
    <source>
        <strain evidence="2">DM 12446 / JCM 15788 / NBRC 109480</strain>
    </source>
</reference>
<proteinExistence type="predicted"/>
<dbReference type="KEGG" id="smul:SMUL_0928"/>
<evidence type="ECO:0000313" key="1">
    <source>
        <dbReference type="EMBL" id="AHJ12195.1"/>
    </source>
</evidence>
<name>A0AA86DZ90_SULMK</name>
<protein>
    <submittedName>
        <fullName evidence="1">Uncharacterized protein</fullName>
    </submittedName>
</protein>
<accession>A0AA86DZ90</accession>